<sequence>MRFIMWGPRLETAPRTTGLRHFFPVANRQRGGGASFVLADGVDPPYLAAHAS</sequence>
<name>A0AAW4FCI7_9HYPH</name>
<organism evidence="1 2">
    <name type="scientific">Ensifer canadensis</name>
    <dbReference type="NCBI Taxonomy" id="555315"/>
    <lineage>
        <taxon>Bacteria</taxon>
        <taxon>Pseudomonadati</taxon>
        <taxon>Pseudomonadota</taxon>
        <taxon>Alphaproteobacteria</taxon>
        <taxon>Hyphomicrobiales</taxon>
        <taxon>Rhizobiaceae</taxon>
        <taxon>Sinorhizobium/Ensifer group</taxon>
        <taxon>Ensifer</taxon>
    </lineage>
</organism>
<dbReference type="Proteomes" id="UP000744980">
    <property type="component" value="Unassembled WGS sequence"/>
</dbReference>
<dbReference type="AlphaFoldDB" id="A0AAW4FCI7"/>
<dbReference type="RefSeq" id="WP_156585923.1">
    <property type="nucleotide sequence ID" value="NZ_CP083370.1"/>
</dbReference>
<proteinExistence type="predicted"/>
<keyword evidence="2" id="KW-1185">Reference proteome</keyword>
<reference evidence="1 2" key="1">
    <citation type="submission" date="2020-01" db="EMBL/GenBank/DDBJ databases">
        <title>Draft genome assembly of Ensifer adhaerens T173.</title>
        <authorList>
            <person name="Craig J.E."/>
            <person name="Stinchcombe J.R."/>
        </authorList>
    </citation>
    <scope>NUCLEOTIDE SEQUENCE [LARGE SCALE GENOMIC DNA]</scope>
    <source>
        <strain evidence="1 2">T173</strain>
    </source>
</reference>
<comment type="caution">
    <text evidence="1">The sequence shown here is derived from an EMBL/GenBank/DDBJ whole genome shotgun (WGS) entry which is preliminary data.</text>
</comment>
<evidence type="ECO:0000313" key="1">
    <source>
        <dbReference type="EMBL" id="MBM3089663.1"/>
    </source>
</evidence>
<protein>
    <submittedName>
        <fullName evidence="1">Uncharacterized protein</fullName>
    </submittedName>
</protein>
<evidence type="ECO:0000313" key="2">
    <source>
        <dbReference type="Proteomes" id="UP000744980"/>
    </source>
</evidence>
<dbReference type="EMBL" id="WXFA01000001">
    <property type="protein sequence ID" value="MBM3089663.1"/>
    <property type="molecule type" value="Genomic_DNA"/>
</dbReference>
<gene>
    <name evidence="1" type="ORF">GFB56_02395</name>
</gene>
<accession>A0AAW4FCI7</accession>